<dbReference type="PROSITE" id="PS50949">
    <property type="entry name" value="HTH_GNTR"/>
    <property type="match status" value="1"/>
</dbReference>
<organism evidence="5 6">
    <name type="scientific">Microbaculum marinum</name>
    <dbReference type="NCBI Taxonomy" id="1764581"/>
    <lineage>
        <taxon>Bacteria</taxon>
        <taxon>Pseudomonadati</taxon>
        <taxon>Pseudomonadota</taxon>
        <taxon>Alphaproteobacteria</taxon>
        <taxon>Hyphomicrobiales</taxon>
        <taxon>Tepidamorphaceae</taxon>
        <taxon>Microbaculum</taxon>
    </lineage>
</organism>
<dbReference type="CDD" id="cd07377">
    <property type="entry name" value="WHTH_GntR"/>
    <property type="match status" value="1"/>
</dbReference>
<gene>
    <name evidence="5" type="ORF">V3328_11005</name>
</gene>
<reference evidence="5 6" key="1">
    <citation type="submission" date="2024-02" db="EMBL/GenBank/DDBJ databases">
        <title>Genome analysis and characterization of Microbaculum marinisediminis sp. nov., isolated from marine sediment.</title>
        <authorList>
            <person name="Du Z.-J."/>
            <person name="Ye Y.-Q."/>
            <person name="Zhang Z.-R."/>
            <person name="Yuan S.-M."/>
            <person name="Zhang X.-Y."/>
        </authorList>
    </citation>
    <scope>NUCLEOTIDE SEQUENCE [LARGE SCALE GENOMIC DNA]</scope>
    <source>
        <strain evidence="5 6">SDUM1044001</strain>
    </source>
</reference>
<keyword evidence="3" id="KW-0804">Transcription</keyword>
<comment type="caution">
    <text evidence="5">The sequence shown here is derived from an EMBL/GenBank/DDBJ whole genome shotgun (WGS) entry which is preliminary data.</text>
</comment>
<evidence type="ECO:0000313" key="5">
    <source>
        <dbReference type="EMBL" id="MEJ8572005.1"/>
    </source>
</evidence>
<evidence type="ECO:0000256" key="3">
    <source>
        <dbReference type="ARBA" id="ARBA00023163"/>
    </source>
</evidence>
<dbReference type="SMART" id="SM00345">
    <property type="entry name" value="HTH_GNTR"/>
    <property type="match status" value="1"/>
</dbReference>
<evidence type="ECO:0000256" key="2">
    <source>
        <dbReference type="ARBA" id="ARBA00023125"/>
    </source>
</evidence>
<dbReference type="SUPFAM" id="SSF48008">
    <property type="entry name" value="GntR ligand-binding domain-like"/>
    <property type="match status" value="1"/>
</dbReference>
<proteinExistence type="predicted"/>
<dbReference type="Gene3D" id="1.20.120.530">
    <property type="entry name" value="GntR ligand-binding domain-like"/>
    <property type="match status" value="1"/>
</dbReference>
<protein>
    <submittedName>
        <fullName evidence="5">GntR family transcriptional regulator</fullName>
    </submittedName>
</protein>
<evidence type="ECO:0000259" key="4">
    <source>
        <dbReference type="PROSITE" id="PS50949"/>
    </source>
</evidence>
<accession>A0AAW9RJ99</accession>
<dbReference type="SMART" id="SM00895">
    <property type="entry name" value="FCD"/>
    <property type="match status" value="1"/>
</dbReference>
<dbReference type="InterPro" id="IPR011711">
    <property type="entry name" value="GntR_C"/>
</dbReference>
<dbReference type="PANTHER" id="PTHR43537">
    <property type="entry name" value="TRANSCRIPTIONAL REGULATOR, GNTR FAMILY"/>
    <property type="match status" value="1"/>
</dbReference>
<keyword evidence="6" id="KW-1185">Reference proteome</keyword>
<dbReference type="AlphaFoldDB" id="A0AAW9RJ99"/>
<dbReference type="Pfam" id="PF07729">
    <property type="entry name" value="FCD"/>
    <property type="match status" value="1"/>
</dbReference>
<dbReference type="RefSeq" id="WP_340329704.1">
    <property type="nucleotide sequence ID" value="NZ_JAZHOF010000004.1"/>
</dbReference>
<dbReference type="Pfam" id="PF00392">
    <property type="entry name" value="GntR"/>
    <property type="match status" value="1"/>
</dbReference>
<dbReference type="InterPro" id="IPR036390">
    <property type="entry name" value="WH_DNA-bd_sf"/>
</dbReference>
<keyword evidence="2" id="KW-0238">DNA-binding</keyword>
<dbReference type="InterPro" id="IPR036388">
    <property type="entry name" value="WH-like_DNA-bd_sf"/>
</dbReference>
<sequence length="249" mass="27392">MSEIVAPMLESAEPTRPVGAADPFADVQIDRKKPAAAQVYDQLRSAIISLAIPPGATLARAVLAERFGVSQTPVREALLRLEEEGLVDTFPQSATLVSQIDLQSVSEAQFLRLSVEMETVRMLACGISEPDLEPIEALIDRQEQDLRRDDIWGFADTDREMHRTMLQIAGVPGLWSVIRSRSGHLDRLRHLHLPTPGKAQSVVVEHRAILEAIRKGDPGAAQNALRAHLSGTIASVEELRERYPGYLKG</sequence>
<keyword evidence="1" id="KW-0805">Transcription regulation</keyword>
<dbReference type="Gene3D" id="1.10.10.10">
    <property type="entry name" value="Winged helix-like DNA-binding domain superfamily/Winged helix DNA-binding domain"/>
    <property type="match status" value="1"/>
</dbReference>
<dbReference type="PANTHER" id="PTHR43537:SF45">
    <property type="entry name" value="GNTR FAMILY REGULATORY PROTEIN"/>
    <property type="match status" value="1"/>
</dbReference>
<name>A0AAW9RJ99_9HYPH</name>
<evidence type="ECO:0000256" key="1">
    <source>
        <dbReference type="ARBA" id="ARBA00023015"/>
    </source>
</evidence>
<dbReference type="GO" id="GO:0003677">
    <property type="term" value="F:DNA binding"/>
    <property type="evidence" value="ECO:0007669"/>
    <property type="project" value="UniProtKB-KW"/>
</dbReference>
<dbReference type="GO" id="GO:0003700">
    <property type="term" value="F:DNA-binding transcription factor activity"/>
    <property type="evidence" value="ECO:0007669"/>
    <property type="project" value="InterPro"/>
</dbReference>
<dbReference type="Proteomes" id="UP001378188">
    <property type="component" value="Unassembled WGS sequence"/>
</dbReference>
<dbReference type="InterPro" id="IPR000524">
    <property type="entry name" value="Tscrpt_reg_HTH_GntR"/>
</dbReference>
<dbReference type="SUPFAM" id="SSF46785">
    <property type="entry name" value="Winged helix' DNA-binding domain"/>
    <property type="match status" value="1"/>
</dbReference>
<dbReference type="EMBL" id="JAZHOF010000004">
    <property type="protein sequence ID" value="MEJ8572005.1"/>
    <property type="molecule type" value="Genomic_DNA"/>
</dbReference>
<feature type="domain" description="HTH gntR-type" evidence="4">
    <location>
        <begin position="33"/>
        <end position="100"/>
    </location>
</feature>
<evidence type="ECO:0000313" key="6">
    <source>
        <dbReference type="Proteomes" id="UP001378188"/>
    </source>
</evidence>
<dbReference type="InterPro" id="IPR008920">
    <property type="entry name" value="TF_FadR/GntR_C"/>
</dbReference>